<organism evidence="2 3">
    <name type="scientific">Variovorax dokdonensis</name>
    <dbReference type="NCBI Taxonomy" id="344883"/>
    <lineage>
        <taxon>Bacteria</taxon>
        <taxon>Pseudomonadati</taxon>
        <taxon>Pseudomonadota</taxon>
        <taxon>Betaproteobacteria</taxon>
        <taxon>Burkholderiales</taxon>
        <taxon>Comamonadaceae</taxon>
        <taxon>Variovorax</taxon>
    </lineage>
</organism>
<keyword evidence="1" id="KW-0472">Membrane</keyword>
<evidence type="ECO:0000256" key="1">
    <source>
        <dbReference type="SAM" id="Phobius"/>
    </source>
</evidence>
<dbReference type="EMBL" id="JASZYV010000004">
    <property type="protein sequence ID" value="MDM0046633.1"/>
    <property type="molecule type" value="Genomic_DNA"/>
</dbReference>
<evidence type="ECO:0000313" key="2">
    <source>
        <dbReference type="EMBL" id="MDM0046633.1"/>
    </source>
</evidence>
<keyword evidence="1" id="KW-1133">Transmembrane helix</keyword>
<feature type="transmembrane region" description="Helical" evidence="1">
    <location>
        <begin position="53"/>
        <end position="73"/>
    </location>
</feature>
<name>A0ABT7NFA5_9BURK</name>
<reference evidence="2" key="1">
    <citation type="submission" date="2023-06" db="EMBL/GenBank/DDBJ databases">
        <authorList>
            <person name="Jiang Y."/>
            <person name="Liu Q."/>
        </authorList>
    </citation>
    <scope>NUCLEOTIDE SEQUENCE</scope>
    <source>
        <strain evidence="2">CGMCC 1.12089</strain>
    </source>
</reference>
<dbReference type="Proteomes" id="UP001174908">
    <property type="component" value="Unassembled WGS sequence"/>
</dbReference>
<keyword evidence="3" id="KW-1185">Reference proteome</keyword>
<feature type="transmembrane region" description="Helical" evidence="1">
    <location>
        <begin position="7"/>
        <end position="33"/>
    </location>
</feature>
<protein>
    <submittedName>
        <fullName evidence="2">DUF502 domain-containing protein</fullName>
    </submittedName>
</protein>
<dbReference type="RefSeq" id="WP_286661751.1">
    <property type="nucleotide sequence ID" value="NZ_JASZYV010000004.1"/>
</dbReference>
<accession>A0ABT7NFA5</accession>
<dbReference type="Pfam" id="PF04367">
    <property type="entry name" value="DUF502"/>
    <property type="match status" value="1"/>
</dbReference>
<dbReference type="InterPro" id="IPR007462">
    <property type="entry name" value="COV1-like"/>
</dbReference>
<evidence type="ECO:0000313" key="3">
    <source>
        <dbReference type="Proteomes" id="UP001174908"/>
    </source>
</evidence>
<proteinExistence type="predicted"/>
<gene>
    <name evidence="2" type="ORF">QTH91_19240</name>
</gene>
<keyword evidence="1" id="KW-0812">Transmembrane</keyword>
<sequence length="198" mass="21807">MKVLWKFFVNTLVGGLLVLLPAYLAILLIAKGVKGLIEVVKPLVNLMPIEAEHHAIVALLIVIAACFLVGLAVQTWPGRPLGRWLDKGLLDRIPGYTFLRSLLGRSFGDESAEFRVAFIEFDDNTAMGFVVEEHADGQFTVFMPSSPTPFSGTVLLMPAARVHFVDVPFRQAFTSQAKWGTGVRNIAQMLEQQRAARG</sequence>
<comment type="caution">
    <text evidence="2">The sequence shown here is derived from an EMBL/GenBank/DDBJ whole genome shotgun (WGS) entry which is preliminary data.</text>
</comment>